<dbReference type="InterPro" id="IPR029056">
    <property type="entry name" value="Ribokinase-like"/>
</dbReference>
<keyword evidence="3" id="KW-0521">NADP</keyword>
<comment type="function">
    <text evidence="6">Catalyzes the dehydration of the S-form of NAD(P)HX at the expense of ATP, which is converted to ADP. Together with NAD(P)HX epimerase, which catalyzes the epimerization of the S- and R-forms, the enzyme allows the repair of both epimers of NAD(P)HX, a damaged form of NAD(P)H that is a result of enzymatic or heat-dependent hydration.</text>
</comment>
<dbReference type="PANTHER" id="PTHR12592:SF0">
    <property type="entry name" value="ATP-DEPENDENT (S)-NAD(P)H-HYDRATE DEHYDRATASE"/>
    <property type="match status" value="1"/>
</dbReference>
<feature type="binding site" evidence="6">
    <location>
        <begin position="211"/>
        <end position="215"/>
    </location>
    <ligand>
        <name>ATP</name>
        <dbReference type="ChEBI" id="CHEBI:30616"/>
    </ligand>
</feature>
<keyword evidence="5 6" id="KW-0456">Lyase</keyword>
<organism evidence="8 9">
    <name type="scientific">Triparma laevis f. longispina</name>
    <dbReference type="NCBI Taxonomy" id="1714387"/>
    <lineage>
        <taxon>Eukaryota</taxon>
        <taxon>Sar</taxon>
        <taxon>Stramenopiles</taxon>
        <taxon>Ochrophyta</taxon>
        <taxon>Bolidophyceae</taxon>
        <taxon>Parmales</taxon>
        <taxon>Triparmaceae</taxon>
        <taxon>Triparma</taxon>
    </lineage>
</organism>
<dbReference type="PROSITE" id="PS01050">
    <property type="entry name" value="YJEF_C_2"/>
    <property type="match status" value="1"/>
</dbReference>
<evidence type="ECO:0000256" key="2">
    <source>
        <dbReference type="ARBA" id="ARBA00022840"/>
    </source>
</evidence>
<protein>
    <recommendedName>
        <fullName evidence="6">ATP-dependent (S)-NAD(P)H-hydrate dehydratase</fullName>
        <ecNumber evidence="6">4.2.1.93</ecNumber>
    </recommendedName>
    <alternativeName>
        <fullName evidence="6">ATP-dependent NAD(P)HX dehydratase</fullName>
    </alternativeName>
</protein>
<dbReference type="InterPro" id="IPR000631">
    <property type="entry name" value="CARKD"/>
</dbReference>
<evidence type="ECO:0000256" key="5">
    <source>
        <dbReference type="ARBA" id="ARBA00023239"/>
    </source>
</evidence>
<dbReference type="Proteomes" id="UP001165122">
    <property type="component" value="Unassembled WGS sequence"/>
</dbReference>
<keyword evidence="1 6" id="KW-0547">Nucleotide-binding</keyword>
<feature type="binding site" evidence="6">
    <location>
        <begin position="172"/>
        <end position="178"/>
    </location>
    <ligand>
        <name>(6S)-NADPHX</name>
        <dbReference type="ChEBI" id="CHEBI:64076"/>
    </ligand>
</feature>
<name>A0A9W7FBV0_9STRA</name>
<keyword evidence="4 6" id="KW-0520">NAD</keyword>
<dbReference type="HAMAP" id="MF_01965">
    <property type="entry name" value="NADHX_dehydratase"/>
    <property type="match status" value="1"/>
</dbReference>
<feature type="binding site" evidence="6">
    <location>
        <begin position="230"/>
        <end position="239"/>
    </location>
    <ligand>
        <name>ATP</name>
        <dbReference type="ChEBI" id="CHEBI:30616"/>
    </ligand>
</feature>
<comment type="cofactor">
    <cofactor evidence="6">
        <name>Mg(2+)</name>
        <dbReference type="ChEBI" id="CHEBI:18420"/>
    </cofactor>
</comment>
<keyword evidence="6" id="KW-0597">Phosphoprotein</keyword>
<evidence type="ECO:0000313" key="8">
    <source>
        <dbReference type="EMBL" id="GMI09268.1"/>
    </source>
</evidence>
<dbReference type="GO" id="GO:0046496">
    <property type="term" value="P:nicotinamide nucleotide metabolic process"/>
    <property type="evidence" value="ECO:0007669"/>
    <property type="project" value="UniProtKB-UniRule"/>
</dbReference>
<evidence type="ECO:0000256" key="1">
    <source>
        <dbReference type="ARBA" id="ARBA00022741"/>
    </source>
</evidence>
<keyword evidence="9" id="KW-1185">Reference proteome</keyword>
<dbReference type="GO" id="GO:0110051">
    <property type="term" value="P:metabolite repair"/>
    <property type="evidence" value="ECO:0007669"/>
    <property type="project" value="TreeGrafter"/>
</dbReference>
<accession>A0A9W7FBV0</accession>
<dbReference type="InterPro" id="IPR017953">
    <property type="entry name" value="Carbohydrate_kinase_pred_CS"/>
</dbReference>
<evidence type="ECO:0000313" key="9">
    <source>
        <dbReference type="Proteomes" id="UP001165122"/>
    </source>
</evidence>
<evidence type="ECO:0000256" key="6">
    <source>
        <dbReference type="HAMAP-Rule" id="MF_03157"/>
    </source>
</evidence>
<comment type="caution">
    <text evidence="8">The sequence shown here is derived from an EMBL/GenBank/DDBJ whole genome shotgun (WGS) entry which is preliminary data.</text>
</comment>
<comment type="similarity">
    <text evidence="6">Belongs to the NnrD/CARKD family.</text>
</comment>
<keyword evidence="2 6" id="KW-0067">ATP-binding</keyword>
<reference evidence="9" key="1">
    <citation type="journal article" date="2023" name="Commun. Biol.">
        <title>Genome analysis of Parmales, the sister group of diatoms, reveals the evolutionary specialization of diatoms from phago-mixotrophs to photoautotrophs.</title>
        <authorList>
            <person name="Ban H."/>
            <person name="Sato S."/>
            <person name="Yoshikawa S."/>
            <person name="Yamada K."/>
            <person name="Nakamura Y."/>
            <person name="Ichinomiya M."/>
            <person name="Sato N."/>
            <person name="Blanc-Mathieu R."/>
            <person name="Endo H."/>
            <person name="Kuwata A."/>
            <person name="Ogata H."/>
        </authorList>
    </citation>
    <scope>NUCLEOTIDE SEQUENCE [LARGE SCALE GENOMIC DNA]</scope>
    <source>
        <strain evidence="9">NIES 3700</strain>
    </source>
</reference>
<dbReference type="EC" id="4.2.1.93" evidence="6"/>
<dbReference type="AlphaFoldDB" id="A0A9W7FBV0"/>
<feature type="binding site" evidence="6">
    <location>
        <position position="240"/>
    </location>
    <ligand>
        <name>(6S)-NADPHX</name>
        <dbReference type="ChEBI" id="CHEBI:64076"/>
    </ligand>
</feature>
<dbReference type="Gene3D" id="3.40.1190.20">
    <property type="match status" value="1"/>
</dbReference>
<sequence length="310" mass="34104">MPSLPPSTFLPPPFPSSHLTFLPPPTPSSHKGFLHLRHLTIGGSPPYFGALTYSSSACLTVGSDMTSALTMQDTVADNLRNNPLISGEVMVYSGDYCKIQEIYPGISGTVIGPGLGRSKESQKWGYDISKFLVSDPKPRVILLDADALWTDNDSNIIDLYKDSIHTIIITPNFMEYTRLVKRYLPDNEGGETGENCKLILEILGVDGIILKGEIDIITTKNTQITCEVNGCNKRPGGLGDVLSGSVLVFLTWFMKYNKNECGIEVALWCGCAVVREAGRRAWGRKKRRMGAKDVLEEVGEVVEEVWPTFD</sequence>
<feature type="binding site" evidence="6">
    <location>
        <position position="114"/>
    </location>
    <ligand>
        <name>(6S)-NADPHX</name>
        <dbReference type="ChEBI" id="CHEBI:64076"/>
    </ligand>
</feature>
<dbReference type="GO" id="GO:0005524">
    <property type="term" value="F:ATP binding"/>
    <property type="evidence" value="ECO:0007669"/>
    <property type="project" value="UniProtKB-KW"/>
</dbReference>
<dbReference type="EMBL" id="BRXW01000135">
    <property type="protein sequence ID" value="GMI09268.1"/>
    <property type="molecule type" value="Genomic_DNA"/>
</dbReference>
<evidence type="ECO:0000259" key="7">
    <source>
        <dbReference type="PROSITE" id="PS51383"/>
    </source>
</evidence>
<evidence type="ECO:0000256" key="4">
    <source>
        <dbReference type="ARBA" id="ARBA00023027"/>
    </source>
</evidence>
<gene>
    <name evidence="8" type="ORF">TrLO_g2044</name>
</gene>
<dbReference type="SUPFAM" id="SSF53613">
    <property type="entry name" value="Ribokinase-like"/>
    <property type="match status" value="1"/>
</dbReference>
<evidence type="ECO:0000256" key="3">
    <source>
        <dbReference type="ARBA" id="ARBA00022857"/>
    </source>
</evidence>
<dbReference type="PANTHER" id="PTHR12592">
    <property type="entry name" value="ATP-DEPENDENT (S)-NAD(P)H-HYDRATE DEHYDRATASE FAMILY MEMBER"/>
    <property type="match status" value="1"/>
</dbReference>
<dbReference type="CDD" id="cd01171">
    <property type="entry name" value="YXKO-related"/>
    <property type="match status" value="1"/>
</dbReference>
<feature type="domain" description="YjeF C-terminal" evidence="7">
    <location>
        <begin position="14"/>
        <end position="305"/>
    </location>
</feature>
<dbReference type="OrthoDB" id="8110916at2759"/>
<dbReference type="Pfam" id="PF01256">
    <property type="entry name" value="Carb_kinase"/>
    <property type="match status" value="1"/>
</dbReference>
<dbReference type="PROSITE" id="PS51383">
    <property type="entry name" value="YJEF_C_3"/>
    <property type="match status" value="1"/>
</dbReference>
<comment type="catalytic activity">
    <reaction evidence="6">
        <text>(6S)-NADHX + ATP = ADP + phosphate + NADH + H(+)</text>
        <dbReference type="Rhea" id="RHEA:19017"/>
        <dbReference type="ChEBI" id="CHEBI:15378"/>
        <dbReference type="ChEBI" id="CHEBI:30616"/>
        <dbReference type="ChEBI" id="CHEBI:43474"/>
        <dbReference type="ChEBI" id="CHEBI:57945"/>
        <dbReference type="ChEBI" id="CHEBI:64074"/>
        <dbReference type="ChEBI" id="CHEBI:456216"/>
        <dbReference type="EC" id="4.2.1.93"/>
    </reaction>
</comment>
<dbReference type="GO" id="GO:0047453">
    <property type="term" value="F:ATP-dependent NAD(P)H-hydrate dehydratase activity"/>
    <property type="evidence" value="ECO:0007669"/>
    <property type="project" value="UniProtKB-UniRule"/>
</dbReference>
<comment type="catalytic activity">
    <reaction evidence="6">
        <text>(6S)-NADPHX + ATP = ADP + phosphate + NADPH + H(+)</text>
        <dbReference type="Rhea" id="RHEA:32231"/>
        <dbReference type="ChEBI" id="CHEBI:15378"/>
        <dbReference type="ChEBI" id="CHEBI:30616"/>
        <dbReference type="ChEBI" id="CHEBI:43474"/>
        <dbReference type="ChEBI" id="CHEBI:57783"/>
        <dbReference type="ChEBI" id="CHEBI:64076"/>
        <dbReference type="ChEBI" id="CHEBI:456216"/>
        <dbReference type="EC" id="4.2.1.93"/>
    </reaction>
</comment>
<proteinExistence type="inferred from homology"/>